<dbReference type="EMBL" id="JBBJCI010000219">
    <property type="protein sequence ID" value="KAK7239933.1"/>
    <property type="molecule type" value="Genomic_DNA"/>
</dbReference>
<name>A0ABR1FWE7_AURAN</name>
<feature type="repeat" description="TPR" evidence="3">
    <location>
        <begin position="3"/>
        <end position="36"/>
    </location>
</feature>
<dbReference type="Gene3D" id="1.25.40.10">
    <property type="entry name" value="Tetratricopeptide repeat domain"/>
    <property type="match status" value="1"/>
</dbReference>
<gene>
    <name evidence="4" type="ORF">SO694_00118021</name>
</gene>
<keyword evidence="3" id="KW-0802">TPR repeat</keyword>
<evidence type="ECO:0008006" key="6">
    <source>
        <dbReference type="Google" id="ProtNLM"/>
    </source>
</evidence>
<dbReference type="InterPro" id="IPR016024">
    <property type="entry name" value="ARM-type_fold"/>
</dbReference>
<dbReference type="PANTHER" id="PTHR45994:SF1">
    <property type="entry name" value="FI21225P1"/>
    <property type="match status" value="1"/>
</dbReference>
<comment type="subcellular location">
    <subcellularLocation>
        <location evidence="1">Cytoplasm</location>
    </subcellularLocation>
</comment>
<dbReference type="SUPFAM" id="SSF48452">
    <property type="entry name" value="TPR-like"/>
    <property type="match status" value="1"/>
</dbReference>
<sequence length="1058" mass="111474">MDAQALKATGNAHFAKGEDQKAIDAYTAALEKTDDAPLRVAILSNRAACHLRLEAFAACVADCDGALALDGSKAKAYYRRARARDGLGELADAFRDLKACVRLEPANREAVALARSVKERLSATLKQEGAHESPAVQLALKISKCVESGEADGDARKRKGLFVSGARCAVEDEAAARALWKYGACDAACASAKSKTEDGEVRRAAVRMLAAAARHAGALEPSMVWQVAGVLRREGEGRRRRADAADEAAAAEEAALDIDDDAVVEDDGDASDDDADLTPARLRAAADGAAVVVVARALTSGTRRVRELGLDLLVRWLAPELSKEAAKKKKGLAAMFEASKPGHAEARERRAAEAKEKEDLRRCRARRLGKVLELPDGPVRRGVLGGLWALLDAKHDGERRKAQAAVARVCRAVARRGDPAQSDVEFEWDSPDEAAPASLVAALVAAGGVSDDAWVSSFPAGLADPLAAEASAGDWSRDLARKRRGAGLVGACHLACGHFAALAVEGDCCPEGVVDVVRLLGAREPLGEALGAEALSACASTNEGRVLLQPLVASGTLERLMEDGASTAVRSAAACAVAKLGLAAKALKSGARETGRLLDSAVALLRDALKRREEVAEGVGDGDDGVAAVERAVEVVAAMASASSVKEELAHGSGRCGAALPSLTALASASKGGDPVAYGLSCVFANLTVTNDELRRRHFADKEMDITAEQYDELQRITKQKAEDDADTDTADLCGARCVKLAMADGVLALANLAATDPSPLTSEHLAATLVALAKDENLRGTLVQQGGFKAAVALSEDGGGRSDKCRIFAGHAAAKILVTTDPNRLTDAQRLAGIRPLLWLCKQLKVNDLVHFEALLGLTNLLSLGETARRRVAANKGIHALEYLQFSDNDEVQRAATEALTNMVPDRDMIAHLLKPDKIKLWLAFAQEDDEADGGKGDVQLARAAIGCLAMASEGDADVARAIADNRGKAALDHVLRSKEPSLVHRGAYCLANCLHDRKARLKLNDDDALMAALTQACDDLKQHTNAGLLDALKEAAECLARTDWHDQPSDDEGEEG</sequence>
<evidence type="ECO:0000256" key="3">
    <source>
        <dbReference type="PROSITE-ProRule" id="PRU00339"/>
    </source>
</evidence>
<dbReference type="InterPro" id="IPR011989">
    <property type="entry name" value="ARM-like"/>
</dbReference>
<dbReference type="Gene3D" id="1.25.10.10">
    <property type="entry name" value="Leucine-rich Repeat Variant"/>
    <property type="match status" value="1"/>
</dbReference>
<keyword evidence="5" id="KW-1185">Reference proteome</keyword>
<comment type="caution">
    <text evidence="4">The sequence shown here is derived from an EMBL/GenBank/DDBJ whole genome shotgun (WGS) entry which is preliminary data.</text>
</comment>
<accession>A0ABR1FWE7</accession>
<dbReference type="Proteomes" id="UP001363151">
    <property type="component" value="Unassembled WGS sequence"/>
</dbReference>
<proteinExistence type="predicted"/>
<dbReference type="InterPro" id="IPR011990">
    <property type="entry name" value="TPR-like_helical_dom_sf"/>
</dbReference>
<dbReference type="PROSITE" id="PS50005">
    <property type="entry name" value="TPR"/>
    <property type="match status" value="1"/>
</dbReference>
<keyword evidence="2" id="KW-0963">Cytoplasm</keyword>
<evidence type="ECO:0000313" key="5">
    <source>
        <dbReference type="Proteomes" id="UP001363151"/>
    </source>
</evidence>
<reference evidence="4 5" key="1">
    <citation type="submission" date="2024-03" db="EMBL/GenBank/DDBJ databases">
        <title>Aureococcus anophagefferens CCMP1851 and Kratosvirus quantuckense: Draft genome of a second virus-susceptible host strain in the model system.</title>
        <authorList>
            <person name="Chase E."/>
            <person name="Truchon A.R."/>
            <person name="Schepens W."/>
            <person name="Wilhelm S.W."/>
        </authorList>
    </citation>
    <scope>NUCLEOTIDE SEQUENCE [LARGE SCALE GENOMIC DNA]</scope>
    <source>
        <strain evidence="4 5">CCMP1851</strain>
    </source>
</reference>
<evidence type="ECO:0000256" key="2">
    <source>
        <dbReference type="ARBA" id="ARBA00022490"/>
    </source>
</evidence>
<dbReference type="SUPFAM" id="SSF48371">
    <property type="entry name" value="ARM repeat"/>
    <property type="match status" value="2"/>
</dbReference>
<dbReference type="PANTHER" id="PTHR45994">
    <property type="entry name" value="FI21225P1"/>
    <property type="match status" value="1"/>
</dbReference>
<protein>
    <recommendedName>
        <fullName evidence="6">Protein unc-45 homolog B</fullName>
    </recommendedName>
</protein>
<evidence type="ECO:0000256" key="1">
    <source>
        <dbReference type="ARBA" id="ARBA00004496"/>
    </source>
</evidence>
<evidence type="ECO:0000313" key="4">
    <source>
        <dbReference type="EMBL" id="KAK7239933.1"/>
    </source>
</evidence>
<dbReference type="InterPro" id="IPR019734">
    <property type="entry name" value="TPR_rpt"/>
</dbReference>
<organism evidence="4 5">
    <name type="scientific">Aureococcus anophagefferens</name>
    <name type="common">Harmful bloom alga</name>
    <dbReference type="NCBI Taxonomy" id="44056"/>
    <lineage>
        <taxon>Eukaryota</taxon>
        <taxon>Sar</taxon>
        <taxon>Stramenopiles</taxon>
        <taxon>Ochrophyta</taxon>
        <taxon>Pelagophyceae</taxon>
        <taxon>Pelagomonadales</taxon>
        <taxon>Pelagomonadaceae</taxon>
        <taxon>Aureococcus</taxon>
    </lineage>
</organism>
<dbReference type="SMART" id="SM00028">
    <property type="entry name" value="TPR"/>
    <property type="match status" value="3"/>
</dbReference>